<keyword evidence="1" id="KW-0479">Metal-binding</keyword>
<keyword evidence="3" id="KW-0862">Zinc</keyword>
<evidence type="ECO:0000259" key="5">
    <source>
        <dbReference type="Pfam" id="PF01258"/>
    </source>
</evidence>
<proteinExistence type="predicted"/>
<dbReference type="RefSeq" id="WP_153448464.1">
    <property type="nucleotide sequence ID" value="NZ_CP045700.1"/>
</dbReference>
<dbReference type="Proteomes" id="UP000348942">
    <property type="component" value="Chromosome 2"/>
</dbReference>
<evidence type="ECO:0000256" key="1">
    <source>
        <dbReference type="ARBA" id="ARBA00022723"/>
    </source>
</evidence>
<protein>
    <submittedName>
        <fullName evidence="7">TraR/DksA family transcriptional regulator</fullName>
    </submittedName>
</protein>
<reference evidence="7 8" key="1">
    <citation type="submission" date="2019-10" db="EMBL/GenBank/DDBJ databases">
        <title>Vibrio sp. nov., isolated from Coralline algae surface.</title>
        <authorList>
            <person name="Geng Y."/>
            <person name="Zhang X."/>
        </authorList>
    </citation>
    <scope>NUCLEOTIDE SEQUENCE [LARGE SCALE GENOMIC DNA]</scope>
    <source>
        <strain evidence="7 8">SM1977</strain>
    </source>
</reference>
<dbReference type="Pfam" id="PF01258">
    <property type="entry name" value="zf-dskA_traR"/>
    <property type="match status" value="1"/>
</dbReference>
<dbReference type="SUPFAM" id="SSF57716">
    <property type="entry name" value="Glucocorticoid receptor-like (DNA-binding domain)"/>
    <property type="match status" value="1"/>
</dbReference>
<evidence type="ECO:0000256" key="2">
    <source>
        <dbReference type="ARBA" id="ARBA00022771"/>
    </source>
</evidence>
<dbReference type="GO" id="GO:0008270">
    <property type="term" value="F:zinc ion binding"/>
    <property type="evidence" value="ECO:0007669"/>
    <property type="project" value="UniProtKB-KW"/>
</dbReference>
<gene>
    <name evidence="6" type="ORF">GFB47_12925</name>
    <name evidence="7" type="ORF">GFB47_15260</name>
</gene>
<feature type="domain" description="Zinc finger DksA/TraR C4-type" evidence="5">
    <location>
        <begin position="41"/>
        <end position="70"/>
    </location>
</feature>
<dbReference type="InterPro" id="IPR000962">
    <property type="entry name" value="Znf_DskA_TraR"/>
</dbReference>
<name>A0A5Q0TML1_9VIBR</name>
<evidence type="ECO:0000313" key="6">
    <source>
        <dbReference type="EMBL" id="QGA66330.1"/>
    </source>
</evidence>
<dbReference type="Gene3D" id="1.20.120.910">
    <property type="entry name" value="DksA, coiled-coil domain"/>
    <property type="match status" value="1"/>
</dbReference>
<feature type="zinc finger region" description="dksA C4-type" evidence="4">
    <location>
        <begin position="41"/>
        <end position="65"/>
    </location>
</feature>
<organism evidence="7 8">
    <name type="scientific">Vibrio algicola</name>
    <dbReference type="NCBI Taxonomy" id="2662262"/>
    <lineage>
        <taxon>Bacteria</taxon>
        <taxon>Pseudomonadati</taxon>
        <taxon>Pseudomonadota</taxon>
        <taxon>Gammaproteobacteria</taxon>
        <taxon>Vibrionales</taxon>
        <taxon>Vibrionaceae</taxon>
        <taxon>Vibrio</taxon>
    </lineage>
</organism>
<dbReference type="AlphaFoldDB" id="A0A5Q0TML1"/>
<dbReference type="PROSITE" id="PS51128">
    <property type="entry name" value="ZF_DKSA_2"/>
    <property type="match status" value="1"/>
</dbReference>
<keyword evidence="8" id="KW-1185">Reference proteome</keyword>
<dbReference type="EMBL" id="CP045700">
    <property type="protein sequence ID" value="QGA66749.1"/>
    <property type="molecule type" value="Genomic_DNA"/>
</dbReference>
<evidence type="ECO:0000313" key="8">
    <source>
        <dbReference type="Proteomes" id="UP000348942"/>
    </source>
</evidence>
<dbReference type="EMBL" id="CP045700">
    <property type="protein sequence ID" value="QGA66330.1"/>
    <property type="molecule type" value="Genomic_DNA"/>
</dbReference>
<evidence type="ECO:0000313" key="7">
    <source>
        <dbReference type="EMBL" id="QGA66749.1"/>
    </source>
</evidence>
<sequence>MTDVIDQAAKLEQRQRDAAIARARQVTEQKPQMIDGDTIVCACCGEPIPLKRLEINPAATLCVACKSQLEKER</sequence>
<evidence type="ECO:0000256" key="4">
    <source>
        <dbReference type="PROSITE-ProRule" id="PRU00510"/>
    </source>
</evidence>
<accession>A0A5Q0TML1</accession>
<keyword evidence="2" id="KW-0863">Zinc-finger</keyword>
<evidence type="ECO:0000256" key="3">
    <source>
        <dbReference type="ARBA" id="ARBA00022833"/>
    </source>
</evidence>